<evidence type="ECO:0000313" key="8">
    <source>
        <dbReference type="Proteomes" id="UP000094869"/>
    </source>
</evidence>
<evidence type="ECO:0000313" key="6">
    <source>
        <dbReference type="Proteomes" id="UP000094067"/>
    </source>
</evidence>
<comment type="caution">
    <text evidence="3">The sequence shown here is derived from an EMBL/GenBank/DDBJ whole genome shotgun (WGS) entry which is preliminary data.</text>
</comment>
<accession>A0A1E3A6X2</accession>
<keyword evidence="4" id="KW-0378">Hydrolase</keyword>
<feature type="domain" description="Filamentation induced by cAMP protein Fic-like C-terminal" evidence="2">
    <location>
        <begin position="398"/>
        <end position="451"/>
    </location>
</feature>
<dbReference type="Proteomes" id="UP000094067">
    <property type="component" value="Unassembled WGS sequence"/>
</dbReference>
<evidence type="ECO:0000313" key="7">
    <source>
        <dbReference type="Proteomes" id="UP000094271"/>
    </source>
</evidence>
<reference evidence="5 8" key="2">
    <citation type="submission" date="2016-08" db="EMBL/GenBank/DDBJ databases">
        <title>Characterization of Isolates of Eisenbergiella tayi Derived from Blood Cultures, Using Whole Genome Sequencing.</title>
        <authorList>
            <person name="Bernier A.-M."/>
            <person name="Burdz T."/>
            <person name="Wiebe D."/>
            <person name="Bernard K."/>
        </authorList>
    </citation>
    <scope>NUCLEOTIDE SEQUENCE [LARGE SCALE GENOMIC DNA]</scope>
    <source>
        <strain evidence="5 8">NML120146</strain>
    </source>
</reference>
<dbReference type="GO" id="GO:0004386">
    <property type="term" value="F:helicase activity"/>
    <property type="evidence" value="ECO:0007669"/>
    <property type="project" value="UniProtKB-KW"/>
</dbReference>
<reference evidence="4 7" key="3">
    <citation type="submission" date="2016-08" db="EMBL/GenBank/DDBJ databases">
        <authorList>
            <person name="Seilhamer J.J."/>
        </authorList>
    </citation>
    <scope>NUCLEOTIDE SEQUENCE [LARGE SCALE GENOMIC DNA]</scope>
    <source>
        <strain evidence="4 7">NML150140-1</strain>
    </source>
</reference>
<evidence type="ECO:0000313" key="4">
    <source>
        <dbReference type="EMBL" id="ODR53465.1"/>
    </source>
</evidence>
<dbReference type="Proteomes" id="UP000094869">
    <property type="component" value="Unassembled WGS sequence"/>
</dbReference>
<dbReference type="Pfam" id="PF21247">
    <property type="entry name" value="Fic-like_C"/>
    <property type="match status" value="1"/>
</dbReference>
<organism evidence="3 6">
    <name type="scientific">Eisenbergiella tayi</name>
    <dbReference type="NCBI Taxonomy" id="1432052"/>
    <lineage>
        <taxon>Bacteria</taxon>
        <taxon>Bacillati</taxon>
        <taxon>Bacillota</taxon>
        <taxon>Clostridia</taxon>
        <taxon>Lachnospirales</taxon>
        <taxon>Lachnospiraceae</taxon>
        <taxon>Eisenbergiella</taxon>
    </lineage>
</organism>
<gene>
    <name evidence="4" type="ORF">BEI59_07140</name>
    <name evidence="3" type="ORF">BEI61_05319</name>
    <name evidence="5" type="ORF">BEI63_09115</name>
</gene>
<keyword evidence="4" id="KW-0347">Helicase</keyword>
<dbReference type="Pfam" id="PF13749">
    <property type="entry name" value="HATPase_c_4"/>
    <property type="match status" value="1"/>
</dbReference>
<evidence type="ECO:0000259" key="1">
    <source>
        <dbReference type="Pfam" id="PF04326"/>
    </source>
</evidence>
<evidence type="ECO:0000313" key="3">
    <source>
        <dbReference type="EMBL" id="ODM04512.1"/>
    </source>
</evidence>
<dbReference type="PATRIC" id="fig|1432052.4.peg.5914"/>
<dbReference type="EMBL" id="MEHD01000019">
    <property type="protein sequence ID" value="ODR58644.1"/>
    <property type="molecule type" value="Genomic_DNA"/>
</dbReference>
<dbReference type="AlphaFoldDB" id="A0A1E3A6X2"/>
<keyword evidence="8" id="KW-1185">Reference proteome</keyword>
<evidence type="ECO:0000259" key="2">
    <source>
        <dbReference type="Pfam" id="PF21247"/>
    </source>
</evidence>
<proteinExistence type="predicted"/>
<dbReference type="OrthoDB" id="9813719at2"/>
<dbReference type="Gene3D" id="3.30.565.60">
    <property type="match status" value="1"/>
</dbReference>
<dbReference type="InterPro" id="IPR007421">
    <property type="entry name" value="Schlafen_AlbA_2_dom"/>
</dbReference>
<dbReference type="EMBL" id="MCGH01000003">
    <property type="protein sequence ID" value="ODM04512.1"/>
    <property type="molecule type" value="Genomic_DNA"/>
</dbReference>
<dbReference type="PANTHER" id="PTHR30595">
    <property type="entry name" value="GLPR-RELATED TRANSCRIPTIONAL REPRESSOR"/>
    <property type="match status" value="1"/>
</dbReference>
<reference evidence="3 6" key="1">
    <citation type="submission" date="2016-07" db="EMBL/GenBank/DDBJ databases">
        <title>Characterization of isolates of Eisenbergiella tayi derived from blood cultures, using whole genome sequencing.</title>
        <authorList>
            <person name="Burdz T."/>
            <person name="Wiebe D."/>
            <person name="Huynh C."/>
            <person name="Bernard K."/>
        </authorList>
    </citation>
    <scope>NUCLEOTIDE SEQUENCE [LARGE SCALE GENOMIC DNA]</scope>
    <source>
        <strain evidence="3 6">NML 110608</strain>
    </source>
</reference>
<dbReference type="InterPro" id="IPR049514">
    <property type="entry name" value="Fic-like_C"/>
</dbReference>
<feature type="domain" description="Schlafen AlbA-2" evidence="1">
    <location>
        <begin position="3"/>
        <end position="107"/>
    </location>
</feature>
<protein>
    <submittedName>
        <fullName evidence="4">ATP-dependent DNA helicase RecG</fullName>
    </submittedName>
    <submittedName>
        <fullName evidence="3">Divergent AAA domain protein</fullName>
    </submittedName>
</protein>
<keyword evidence="4" id="KW-0547">Nucleotide-binding</keyword>
<dbReference type="EMBL" id="MEHA01000004">
    <property type="protein sequence ID" value="ODR53465.1"/>
    <property type="molecule type" value="Genomic_DNA"/>
</dbReference>
<dbReference type="Proteomes" id="UP000094271">
    <property type="component" value="Unassembled WGS sequence"/>
</dbReference>
<evidence type="ECO:0000313" key="5">
    <source>
        <dbReference type="EMBL" id="ODR58644.1"/>
    </source>
</evidence>
<dbReference type="PANTHER" id="PTHR30595:SF6">
    <property type="entry name" value="SCHLAFEN ALBA-2 DOMAIN-CONTAINING PROTEIN"/>
    <property type="match status" value="1"/>
</dbReference>
<name>A0A1E3A6X2_9FIRM</name>
<dbReference type="Gene3D" id="3.30.950.30">
    <property type="entry name" value="Schlafen, AAA domain"/>
    <property type="match status" value="1"/>
</dbReference>
<dbReference type="InterPro" id="IPR038461">
    <property type="entry name" value="Schlafen_AlbA_2_dom_sf"/>
</dbReference>
<sequence length="453" mass="52526">MPEHQSIEWKESWRDEYLEWICGYANANGGILYIGKNDAGKVVGIQNSKKLLEVIPSKITDTMGIVADVNLLFEDSLEYIEIVVEKYPSLISYHGKYYYRSGSTMRTITGKELDRKILKAQGKTWDGVALPRIAVKDLKPDAIQIFKDKAVARGRLTEDEVSVPDDILMENLYLKDEDDCLIRAAMLAFYKNPEKWVTGSYIKIGYFGGSDSDLQYQDEIHGPLIEQVDRTVDLVYTKYMKALIMYDGIQRVEQYMVHKDAFREILLNAIVHKDYSSCNPIQISVYEDKIYIWNDGEMPANLNSTEKLFEKHSSKPFNPKLAHIFFLSGMIEAWGRGFIKIKEACAQYEAPLPEYDINEEGIMVLCKACDKYIRILQNDAHPVQNVQDDIQDMYRMILEFCKTPKSAQEIVDEFGFSNRNYFRRHYLEEMLMTKKLKMTMPDKPSSKKQKYYS</sequence>
<keyword evidence="4" id="KW-0067">ATP-binding</keyword>
<dbReference type="RefSeq" id="WP_069154636.1">
    <property type="nucleotide sequence ID" value="NZ_JAQCZP010000001.1"/>
</dbReference>
<dbReference type="Pfam" id="PF04326">
    <property type="entry name" value="SLFN_AlbA_2"/>
    <property type="match status" value="1"/>
</dbReference>
<dbReference type="InterPro" id="IPR038475">
    <property type="entry name" value="RecG_C_sf"/>
</dbReference>